<gene>
    <name evidence="1" type="ORF">C943_01451</name>
</gene>
<evidence type="ECO:0000313" key="1">
    <source>
        <dbReference type="EMBL" id="EMS32189.1"/>
    </source>
</evidence>
<evidence type="ECO:0000313" key="2">
    <source>
        <dbReference type="Proteomes" id="UP000010953"/>
    </source>
</evidence>
<comment type="caution">
    <text evidence="1">The sequence shown here is derived from an EMBL/GenBank/DDBJ whole genome shotgun (WGS) entry which is preliminary data.</text>
</comment>
<keyword evidence="2" id="KW-1185">Reference proteome</keyword>
<name>M7XBB5_9BACT</name>
<proteinExistence type="predicted"/>
<reference evidence="1" key="1">
    <citation type="submission" date="2013-01" db="EMBL/GenBank/DDBJ databases">
        <title>Genome assembly of Mariniradius saccharolyticus AK6.</title>
        <authorList>
            <person name="Vaidya B."/>
            <person name="Khatri I."/>
            <person name="Tanuku N.R.S."/>
            <person name="Subramanian S."/>
            <person name="Pinnaka A."/>
        </authorList>
    </citation>
    <scope>NUCLEOTIDE SEQUENCE [LARGE SCALE GENOMIC DNA]</scope>
    <source>
        <strain evidence="1">AK6</strain>
    </source>
</reference>
<accession>M7XBB5</accession>
<dbReference type="EMBL" id="AMZY02000014">
    <property type="protein sequence ID" value="EMS32189.1"/>
    <property type="molecule type" value="Genomic_DNA"/>
</dbReference>
<protein>
    <submittedName>
        <fullName evidence="1">Uncharacterized protein</fullName>
    </submittedName>
</protein>
<dbReference type="Proteomes" id="UP000010953">
    <property type="component" value="Unassembled WGS sequence"/>
</dbReference>
<dbReference type="AlphaFoldDB" id="M7XBB5"/>
<organism evidence="1 2">
    <name type="scientific">Mariniradius saccharolyticus AK6</name>
    <dbReference type="NCBI Taxonomy" id="1239962"/>
    <lineage>
        <taxon>Bacteria</taxon>
        <taxon>Pseudomonadati</taxon>
        <taxon>Bacteroidota</taxon>
        <taxon>Cytophagia</taxon>
        <taxon>Cytophagales</taxon>
        <taxon>Cyclobacteriaceae</taxon>
        <taxon>Mariniradius</taxon>
    </lineage>
</organism>
<dbReference type="InParanoid" id="M7XBB5"/>
<sequence length="45" mass="4639">MVCGDTDQGKGTTKGTKKIKRLGSPILSANQVLAGPADFHSLLAI</sequence>